<evidence type="ECO:0000313" key="1">
    <source>
        <dbReference type="EMBL" id="TCC20400.1"/>
    </source>
</evidence>
<dbReference type="Pfam" id="PF04402">
    <property type="entry name" value="SIMPL"/>
    <property type="match status" value="1"/>
</dbReference>
<dbReference type="InterPro" id="IPR007497">
    <property type="entry name" value="SIMPL/DUF541"/>
</dbReference>
<accession>A0A4R0J6I6</accession>
<dbReference type="EMBL" id="SJKC01000001">
    <property type="protein sequence ID" value="TCC41669.1"/>
    <property type="molecule type" value="Genomic_DNA"/>
</dbReference>
<dbReference type="GO" id="GO:0006974">
    <property type="term" value="P:DNA damage response"/>
    <property type="evidence" value="ECO:0007669"/>
    <property type="project" value="TreeGrafter"/>
</dbReference>
<dbReference type="Gene3D" id="3.30.110.170">
    <property type="entry name" value="Protein of unknown function (DUF541), domain 1"/>
    <property type="match status" value="1"/>
</dbReference>
<reference evidence="3 4" key="1">
    <citation type="submission" date="2019-02" db="EMBL/GenBank/DDBJ databases">
        <title>Kribbella capetownensis sp. nov. and Kribbella speibonae sp. nov., isolated from soil.</title>
        <authorList>
            <person name="Curtis S.M."/>
            <person name="Norton I."/>
            <person name="Everest G.J."/>
            <person name="Meyers P.R."/>
        </authorList>
    </citation>
    <scope>NUCLEOTIDE SEQUENCE [LARGE SCALE GENOMIC DNA]</scope>
    <source>
        <strain evidence="1 3">SK5</strain>
        <strain evidence="2 4">YM55</strain>
    </source>
</reference>
<dbReference type="Gene3D" id="3.30.70.2970">
    <property type="entry name" value="Protein of unknown function (DUF541), domain 2"/>
    <property type="match status" value="1"/>
</dbReference>
<dbReference type="EMBL" id="SJJY01000007">
    <property type="protein sequence ID" value="TCC20400.1"/>
    <property type="molecule type" value="Genomic_DNA"/>
</dbReference>
<dbReference type="InterPro" id="IPR052022">
    <property type="entry name" value="26kDa_periplasmic_antigen"/>
</dbReference>
<dbReference type="Proteomes" id="UP000294225">
    <property type="component" value="Unassembled WGS sequence"/>
</dbReference>
<dbReference type="PANTHER" id="PTHR34387:SF1">
    <property type="entry name" value="PERIPLASMIC IMMUNOGENIC PROTEIN"/>
    <property type="match status" value="1"/>
</dbReference>
<dbReference type="Proteomes" id="UP000292385">
    <property type="component" value="Unassembled WGS sequence"/>
</dbReference>
<organism evidence="2 4">
    <name type="scientific">Kribbella speibonae</name>
    <dbReference type="NCBI Taxonomy" id="1572660"/>
    <lineage>
        <taxon>Bacteria</taxon>
        <taxon>Bacillati</taxon>
        <taxon>Actinomycetota</taxon>
        <taxon>Actinomycetes</taxon>
        <taxon>Propionibacteriales</taxon>
        <taxon>Kribbellaceae</taxon>
        <taxon>Kribbella</taxon>
    </lineage>
</organism>
<name>A0A4R0J6I6_9ACTN</name>
<dbReference type="AlphaFoldDB" id="A0A4R0J6I6"/>
<evidence type="ECO:0000313" key="2">
    <source>
        <dbReference type="EMBL" id="TCC41669.1"/>
    </source>
</evidence>
<dbReference type="PANTHER" id="PTHR34387">
    <property type="entry name" value="SLR1258 PROTEIN"/>
    <property type="match status" value="1"/>
</dbReference>
<evidence type="ECO:0000313" key="3">
    <source>
        <dbReference type="Proteomes" id="UP000292385"/>
    </source>
</evidence>
<gene>
    <name evidence="1" type="ORF">E0H58_30255</name>
    <name evidence="2" type="ORF">E0H92_08450</name>
</gene>
<evidence type="ECO:0000313" key="4">
    <source>
        <dbReference type="Proteomes" id="UP000294225"/>
    </source>
</evidence>
<proteinExistence type="predicted"/>
<dbReference type="RefSeq" id="WP_131466007.1">
    <property type="nucleotide sequence ID" value="NZ_SJJY01000007.1"/>
</dbReference>
<comment type="caution">
    <text evidence="2">The sequence shown here is derived from an EMBL/GenBank/DDBJ whole genome shotgun (WGS) entry which is preliminary data.</text>
</comment>
<protein>
    <submittedName>
        <fullName evidence="2">DUF541 domain-containing protein</fullName>
    </submittedName>
</protein>
<sequence length="206" mass="21426">MDTGVSVVGSGQVSGTPDILRVTFGVEQVAPDVAAAVATVGERTDAVIAALRAQGVQESQLGTSSVNVFQEYREPGTDPAYRASHTVLVETKDLTGFGALLNAAVDAVGNSLALHGLQFDIEDKTDLLIQARELAFQQAKTKAAHLAGLAGFSLGSVTAISENNAHTPLGGPEIRMSASKAYDSAINIVPDEQNVVVSLQVHFAWA</sequence>
<keyword evidence="3" id="KW-1185">Reference proteome</keyword>